<dbReference type="OrthoDB" id="5413589at2759"/>
<feature type="signal peptide" evidence="2">
    <location>
        <begin position="1"/>
        <end position="17"/>
    </location>
</feature>
<feature type="compositionally biased region" description="Polar residues" evidence="1">
    <location>
        <begin position="320"/>
        <end position="335"/>
    </location>
</feature>
<evidence type="ECO:0000256" key="2">
    <source>
        <dbReference type="SAM" id="SignalP"/>
    </source>
</evidence>
<dbReference type="Proteomes" id="UP000016922">
    <property type="component" value="Unassembled WGS sequence"/>
</dbReference>
<dbReference type="EMBL" id="KE145370">
    <property type="protein sequence ID" value="EPE27091.1"/>
    <property type="molecule type" value="Genomic_DNA"/>
</dbReference>
<keyword evidence="4" id="KW-1185">Reference proteome</keyword>
<gene>
    <name evidence="3" type="ORF">GLAREA_03005</name>
</gene>
<dbReference type="HOGENOM" id="CLU_048447_0_0_1"/>
<feature type="chain" id="PRO_5004519237" evidence="2">
    <location>
        <begin position="18"/>
        <end position="363"/>
    </location>
</feature>
<dbReference type="AlphaFoldDB" id="S3D4T3"/>
<feature type="region of interest" description="Disordered" evidence="1">
    <location>
        <begin position="320"/>
        <end position="339"/>
    </location>
</feature>
<name>S3D4T3_GLAL2</name>
<proteinExistence type="predicted"/>
<dbReference type="GeneID" id="19462061"/>
<dbReference type="KEGG" id="glz:GLAREA_03005"/>
<accession>S3D4T3</accession>
<reference evidence="3 4" key="1">
    <citation type="journal article" date="2013" name="BMC Genomics">
        <title>Genomics-driven discovery of the pneumocandin biosynthetic gene cluster in the fungus Glarea lozoyensis.</title>
        <authorList>
            <person name="Chen L."/>
            <person name="Yue Q."/>
            <person name="Zhang X."/>
            <person name="Xiang M."/>
            <person name="Wang C."/>
            <person name="Li S."/>
            <person name="Che Y."/>
            <person name="Ortiz-Lopez F.J."/>
            <person name="Bills G.F."/>
            <person name="Liu X."/>
            <person name="An Z."/>
        </authorList>
    </citation>
    <scope>NUCLEOTIDE SEQUENCE [LARGE SCALE GENOMIC DNA]</scope>
    <source>
        <strain evidence="4">ATCC 20868 / MF5171</strain>
    </source>
</reference>
<organism evidence="3 4">
    <name type="scientific">Glarea lozoyensis (strain ATCC 20868 / MF5171)</name>
    <dbReference type="NCBI Taxonomy" id="1116229"/>
    <lineage>
        <taxon>Eukaryota</taxon>
        <taxon>Fungi</taxon>
        <taxon>Dikarya</taxon>
        <taxon>Ascomycota</taxon>
        <taxon>Pezizomycotina</taxon>
        <taxon>Leotiomycetes</taxon>
        <taxon>Helotiales</taxon>
        <taxon>Helotiaceae</taxon>
        <taxon>Glarea</taxon>
    </lineage>
</organism>
<dbReference type="eggNOG" id="ENOG502S5JG">
    <property type="taxonomic scope" value="Eukaryota"/>
</dbReference>
<dbReference type="OMA" id="GANCYAT"/>
<sequence length="363" mass="36085">MHTSLLIIAAAAASVVCQTTSSQPLPAATNLPLGSNCDPSLDNACANGADCYATNLMLMPRCGNFQAACTSDSQCAFNTCTQAQGLCNGFLSTSSTSAVSSTSSTAAATSSRTVTASSNSPSTDSGLPLGADCNPAVPNGCANGANCYATNSMLIPRCGNFQASCTTDVQCAFNTCNKAQGLCNGFLSTSNSATSASSPASTTISPTSTGLPLGSICSPEMEDACANGVECYATNSMLIPVCGNFQASCSSDSQCAFNTCVAGFCSGLRNTTTTNNTTTSRLPASTTNQTVLTTVNVAASPTSPIIQTTANIPTTTSISGNSTIAPQPSGPSSTGPIIANDGSEMARSVAGLLAVAALVALAL</sequence>
<dbReference type="RefSeq" id="XP_008086281.1">
    <property type="nucleotide sequence ID" value="XM_008088090.1"/>
</dbReference>
<evidence type="ECO:0000313" key="4">
    <source>
        <dbReference type="Proteomes" id="UP000016922"/>
    </source>
</evidence>
<evidence type="ECO:0000313" key="3">
    <source>
        <dbReference type="EMBL" id="EPE27091.1"/>
    </source>
</evidence>
<protein>
    <submittedName>
        <fullName evidence="3">Uncharacterized protein</fullName>
    </submittedName>
</protein>
<evidence type="ECO:0000256" key="1">
    <source>
        <dbReference type="SAM" id="MobiDB-lite"/>
    </source>
</evidence>
<keyword evidence="2" id="KW-0732">Signal</keyword>